<accession>A0AAD7CQ64</accession>
<organism evidence="3 4">
    <name type="scientific">Mycena rosella</name>
    <name type="common">Pink bonnet</name>
    <name type="synonym">Agaricus rosellus</name>
    <dbReference type="NCBI Taxonomy" id="1033263"/>
    <lineage>
        <taxon>Eukaryota</taxon>
        <taxon>Fungi</taxon>
        <taxon>Dikarya</taxon>
        <taxon>Basidiomycota</taxon>
        <taxon>Agaricomycotina</taxon>
        <taxon>Agaricomycetes</taxon>
        <taxon>Agaricomycetidae</taxon>
        <taxon>Agaricales</taxon>
        <taxon>Marasmiineae</taxon>
        <taxon>Mycenaceae</taxon>
        <taxon>Mycena</taxon>
    </lineage>
</organism>
<evidence type="ECO:0000313" key="3">
    <source>
        <dbReference type="EMBL" id="KAJ7657537.1"/>
    </source>
</evidence>
<dbReference type="EMBL" id="JARKIE010000739">
    <property type="protein sequence ID" value="KAJ7618989.1"/>
    <property type="molecule type" value="Genomic_DNA"/>
</dbReference>
<keyword evidence="4" id="KW-1185">Reference proteome</keyword>
<protein>
    <submittedName>
        <fullName evidence="3">Uncharacterized protein</fullName>
    </submittedName>
</protein>
<evidence type="ECO:0000313" key="2">
    <source>
        <dbReference type="EMBL" id="KAJ7618989.1"/>
    </source>
</evidence>
<proteinExistence type="predicted"/>
<comment type="caution">
    <text evidence="3">The sequence shown here is derived from an EMBL/GenBank/DDBJ whole genome shotgun (WGS) entry which is preliminary data.</text>
</comment>
<reference evidence="3" key="1">
    <citation type="submission" date="2023-03" db="EMBL/GenBank/DDBJ databases">
        <title>Massive genome expansion in bonnet fungi (Mycena s.s.) driven by repeated elements and novel gene families across ecological guilds.</title>
        <authorList>
            <consortium name="Lawrence Berkeley National Laboratory"/>
            <person name="Harder C.B."/>
            <person name="Miyauchi S."/>
            <person name="Viragh M."/>
            <person name="Kuo A."/>
            <person name="Thoen E."/>
            <person name="Andreopoulos B."/>
            <person name="Lu D."/>
            <person name="Skrede I."/>
            <person name="Drula E."/>
            <person name="Henrissat B."/>
            <person name="Morin E."/>
            <person name="Kohler A."/>
            <person name="Barry K."/>
            <person name="LaButti K."/>
            <person name="Morin E."/>
            <person name="Salamov A."/>
            <person name="Lipzen A."/>
            <person name="Mereny Z."/>
            <person name="Hegedus B."/>
            <person name="Baldrian P."/>
            <person name="Stursova M."/>
            <person name="Weitz H."/>
            <person name="Taylor A."/>
            <person name="Grigoriev I.V."/>
            <person name="Nagy L.G."/>
            <person name="Martin F."/>
            <person name="Kauserud H."/>
        </authorList>
    </citation>
    <scope>NUCLEOTIDE SEQUENCE</scope>
    <source>
        <strain evidence="3">CBHHK067</strain>
    </source>
</reference>
<evidence type="ECO:0000313" key="4">
    <source>
        <dbReference type="Proteomes" id="UP001221757"/>
    </source>
</evidence>
<evidence type="ECO:0000256" key="1">
    <source>
        <dbReference type="SAM" id="MobiDB-lite"/>
    </source>
</evidence>
<name>A0AAD7CQ64_MYCRO</name>
<dbReference type="AlphaFoldDB" id="A0AAD7CQ64"/>
<dbReference type="EMBL" id="JARKIE010000288">
    <property type="protein sequence ID" value="KAJ7657537.1"/>
    <property type="molecule type" value="Genomic_DNA"/>
</dbReference>
<gene>
    <name evidence="3" type="ORF">B0H17DRAFT_1097666</name>
    <name evidence="2" type="ORF">B0H17DRAFT_1114290</name>
</gene>
<dbReference type="Proteomes" id="UP001221757">
    <property type="component" value="Unassembled WGS sequence"/>
</dbReference>
<sequence length="294" mass="32505">MGIALKKKSVTLDVNGKNKKDKKPTYTNADLPFPADGHAADLKHFQTAYIPDLIDWIGTLDDPFGASSHPEFTAQVERMWVKYFSAYDISDAVHAMAVAACGNWRSSIGKRGVKAVVEQLNKRKTVQGRRDWVAEQIKDLTFLYGDPETQGRSYRSDLIIRTFGAHLHIAMKTEESWGDPTGALSLCAAAVERALSLCRDGHLRTEGLPRKGKDTALSFVAVPWADRAASYLTPIKTLTLQKWSEIFSLGNVFKTDKGSVEDDIFNNSTDGDESSEASAYVDPRSRVVVSDDED</sequence>
<feature type="region of interest" description="Disordered" evidence="1">
    <location>
        <begin position="263"/>
        <end position="283"/>
    </location>
</feature>